<dbReference type="Gene3D" id="1.10.10.1210">
    <property type="entry name" value="MAGE homology domain, winged helix WH2 motif"/>
    <property type="match status" value="1"/>
</dbReference>
<gene>
    <name evidence="2" type="ORF">GW7_19820</name>
</gene>
<proteinExistence type="predicted"/>
<dbReference type="GO" id="GO:0005634">
    <property type="term" value="C:nucleus"/>
    <property type="evidence" value="ECO:0007669"/>
    <property type="project" value="TreeGrafter"/>
</dbReference>
<dbReference type="InterPro" id="IPR041899">
    <property type="entry name" value="MAGE_WH2"/>
</dbReference>
<evidence type="ECO:0000259" key="1">
    <source>
        <dbReference type="PROSITE" id="PS50838"/>
    </source>
</evidence>
<sequence>MDMLAHSEHIHFEEGWKFITEDLVREEFLIYWQIPNSDPAFYELLWGPSTHAETSKMKLLVHMAHLNERDPKSYPELFEEALEAELDVDSGSLRNRGYCTRLSVNLLLP</sequence>
<reference evidence="2 3" key="1">
    <citation type="journal article" date="2011" name="Nature">
        <title>Genome sequencing reveals insights into physiology and longevity of the naked mole rat.</title>
        <authorList>
            <person name="Kim E.B."/>
            <person name="Fang X."/>
            <person name="Fushan A.A."/>
            <person name="Huang Z."/>
            <person name="Lobanov A.V."/>
            <person name="Han L."/>
            <person name="Marino S.M."/>
            <person name="Sun X."/>
            <person name="Turanov A.A."/>
            <person name="Yang P."/>
            <person name="Yim S.H."/>
            <person name="Zhao X."/>
            <person name="Kasaikina M.V."/>
            <person name="Stoletzki N."/>
            <person name="Peng C."/>
            <person name="Polak P."/>
            <person name="Xiong Z."/>
            <person name="Kiezun A."/>
            <person name="Zhu Y."/>
            <person name="Chen Y."/>
            <person name="Kryukov G.V."/>
            <person name="Zhang Q."/>
            <person name="Peshkin L."/>
            <person name="Yang L."/>
            <person name="Bronson R.T."/>
            <person name="Buffenstein R."/>
            <person name="Wang B."/>
            <person name="Han C."/>
            <person name="Li Q."/>
            <person name="Chen L."/>
            <person name="Zhao W."/>
            <person name="Sunyaev S.R."/>
            <person name="Park T.J."/>
            <person name="Zhang G."/>
            <person name="Wang J."/>
            <person name="Gladyshev V.N."/>
        </authorList>
    </citation>
    <scope>NUCLEOTIDE SEQUENCE [LARGE SCALE GENOMIC DNA]</scope>
</reference>
<dbReference type="InterPro" id="IPR037445">
    <property type="entry name" value="MAGE"/>
</dbReference>
<dbReference type="PROSITE" id="PS50838">
    <property type="entry name" value="MAGE"/>
    <property type="match status" value="1"/>
</dbReference>
<dbReference type="EMBL" id="JH166240">
    <property type="protein sequence ID" value="EHA98737.1"/>
    <property type="molecule type" value="Genomic_DNA"/>
</dbReference>
<dbReference type="PANTHER" id="PTHR11736">
    <property type="entry name" value="MELANOMA-ASSOCIATED ANTIGEN MAGE ANTIGEN"/>
    <property type="match status" value="1"/>
</dbReference>
<dbReference type="PANTHER" id="PTHR11736:SF14">
    <property type="entry name" value="NSE3 HOMOLOG, SMC5-SMC6 COMPLEX COMPONENT"/>
    <property type="match status" value="1"/>
</dbReference>
<organism evidence="2 3">
    <name type="scientific">Heterocephalus glaber</name>
    <name type="common">Naked mole rat</name>
    <dbReference type="NCBI Taxonomy" id="10181"/>
    <lineage>
        <taxon>Eukaryota</taxon>
        <taxon>Metazoa</taxon>
        <taxon>Chordata</taxon>
        <taxon>Craniata</taxon>
        <taxon>Vertebrata</taxon>
        <taxon>Euteleostomi</taxon>
        <taxon>Mammalia</taxon>
        <taxon>Eutheria</taxon>
        <taxon>Euarchontoglires</taxon>
        <taxon>Glires</taxon>
        <taxon>Rodentia</taxon>
        <taxon>Hystricomorpha</taxon>
        <taxon>Bathyergidae</taxon>
        <taxon>Heterocephalus</taxon>
    </lineage>
</organism>
<name>G5ANX7_HETGA</name>
<dbReference type="AlphaFoldDB" id="G5ANX7"/>
<dbReference type="Proteomes" id="UP000006813">
    <property type="component" value="Unassembled WGS sequence"/>
</dbReference>
<dbReference type="STRING" id="10181.G5ANX7"/>
<evidence type="ECO:0000313" key="2">
    <source>
        <dbReference type="EMBL" id="EHA98737.1"/>
    </source>
</evidence>
<accession>G5ANX7</accession>
<dbReference type="GO" id="GO:0000122">
    <property type="term" value="P:negative regulation of transcription by RNA polymerase II"/>
    <property type="evidence" value="ECO:0007669"/>
    <property type="project" value="TreeGrafter"/>
</dbReference>
<evidence type="ECO:0000313" key="3">
    <source>
        <dbReference type="Proteomes" id="UP000006813"/>
    </source>
</evidence>
<feature type="domain" description="MAGE" evidence="1">
    <location>
        <begin position="1"/>
        <end position="81"/>
    </location>
</feature>
<protein>
    <submittedName>
        <fullName evidence="2">Melanoma-associated antigen 11</fullName>
    </submittedName>
</protein>
<dbReference type="InterPro" id="IPR002190">
    <property type="entry name" value="MHD_dom"/>
</dbReference>
<dbReference type="InParanoid" id="G5ANX7"/>
<dbReference type="FunFam" id="1.10.10.1210:FF:000001">
    <property type="entry name" value="melanoma-associated antigen D1"/>
    <property type="match status" value="1"/>
</dbReference>